<dbReference type="SUPFAM" id="SSF88659">
    <property type="entry name" value="Sigma3 and sigma4 domains of RNA polymerase sigma factors"/>
    <property type="match status" value="1"/>
</dbReference>
<feature type="domain" description="RNA polymerase sigma-70 region 2" evidence="6">
    <location>
        <begin position="9"/>
        <end position="74"/>
    </location>
</feature>
<dbReference type="GO" id="GO:0006352">
    <property type="term" value="P:DNA-templated transcription initiation"/>
    <property type="evidence" value="ECO:0007669"/>
    <property type="project" value="InterPro"/>
</dbReference>
<proteinExistence type="inferred from homology"/>
<dbReference type="Gene3D" id="1.10.1740.10">
    <property type="match status" value="1"/>
</dbReference>
<accession>A0A329TI61</accession>
<sequence>MTTLEFDRLVRQYQGLVYTVCHQLVPDVGEAQDLTQETFLAAWRSIDRCPPGFEKQWLARIASNKAKDYLRSAWVRRVNTPGDEVLALEGAPPESDPEQQVLETLGEEELTRRILALREPYKTPCRLMLLEQHTAAEAARLCGRPQKTVEAQVYRAKKMLAAQLRASGAEAPQKPERRNQNG</sequence>
<dbReference type="Pfam" id="PF04542">
    <property type="entry name" value="Sigma70_r2"/>
    <property type="match status" value="1"/>
</dbReference>
<dbReference type="NCBIfam" id="TIGR02937">
    <property type="entry name" value="sigma70-ECF"/>
    <property type="match status" value="1"/>
</dbReference>
<keyword evidence="4" id="KW-0238">DNA-binding</keyword>
<reference evidence="8 9" key="1">
    <citation type="submission" date="2018-02" db="EMBL/GenBank/DDBJ databases">
        <title>Complete genome sequencing of Faecalibacterium prausnitzii strains isolated from the human gut.</title>
        <authorList>
            <person name="Fitzgerald B.C."/>
            <person name="Shkoporov A.N."/>
            <person name="Ross P.R."/>
            <person name="Hill C."/>
        </authorList>
    </citation>
    <scope>NUCLEOTIDE SEQUENCE [LARGE SCALE GENOMIC DNA]</scope>
    <source>
        <strain evidence="8 9">APC942/8-14-2</strain>
    </source>
</reference>
<protein>
    <submittedName>
        <fullName evidence="8">RNA polymerase subunit sigma-70</fullName>
    </submittedName>
</protein>
<evidence type="ECO:0000259" key="7">
    <source>
        <dbReference type="Pfam" id="PF08281"/>
    </source>
</evidence>
<dbReference type="InterPro" id="IPR039425">
    <property type="entry name" value="RNA_pol_sigma-70-like"/>
</dbReference>
<dbReference type="EMBL" id="PRKZ01000006">
    <property type="protein sequence ID" value="RAW49125.1"/>
    <property type="molecule type" value="Genomic_DNA"/>
</dbReference>
<dbReference type="GO" id="GO:0003677">
    <property type="term" value="F:DNA binding"/>
    <property type="evidence" value="ECO:0007669"/>
    <property type="project" value="UniProtKB-KW"/>
</dbReference>
<dbReference type="Gene3D" id="1.10.10.10">
    <property type="entry name" value="Winged helix-like DNA-binding domain superfamily/Winged helix DNA-binding domain"/>
    <property type="match status" value="1"/>
</dbReference>
<evidence type="ECO:0000256" key="4">
    <source>
        <dbReference type="ARBA" id="ARBA00023125"/>
    </source>
</evidence>
<evidence type="ECO:0000256" key="2">
    <source>
        <dbReference type="ARBA" id="ARBA00023015"/>
    </source>
</evidence>
<evidence type="ECO:0000259" key="6">
    <source>
        <dbReference type="Pfam" id="PF04542"/>
    </source>
</evidence>
<feature type="domain" description="RNA polymerase sigma factor 70 region 4 type 2" evidence="7">
    <location>
        <begin position="108"/>
        <end position="160"/>
    </location>
</feature>
<evidence type="ECO:0000256" key="5">
    <source>
        <dbReference type="ARBA" id="ARBA00023163"/>
    </source>
</evidence>
<dbReference type="GO" id="GO:0016987">
    <property type="term" value="F:sigma factor activity"/>
    <property type="evidence" value="ECO:0007669"/>
    <property type="project" value="UniProtKB-KW"/>
</dbReference>
<dbReference type="Proteomes" id="UP000251634">
    <property type="component" value="Unassembled WGS sequence"/>
</dbReference>
<dbReference type="SUPFAM" id="SSF88946">
    <property type="entry name" value="Sigma2 domain of RNA polymerase sigma factors"/>
    <property type="match status" value="1"/>
</dbReference>
<keyword evidence="2" id="KW-0805">Transcription regulation</keyword>
<evidence type="ECO:0000256" key="1">
    <source>
        <dbReference type="ARBA" id="ARBA00010641"/>
    </source>
</evidence>
<keyword evidence="3" id="KW-0731">Sigma factor</keyword>
<dbReference type="InterPro" id="IPR036388">
    <property type="entry name" value="WH-like_DNA-bd_sf"/>
</dbReference>
<dbReference type="InterPro" id="IPR013325">
    <property type="entry name" value="RNA_pol_sigma_r2"/>
</dbReference>
<comment type="caution">
    <text evidence="8">The sequence shown here is derived from an EMBL/GenBank/DDBJ whole genome shotgun (WGS) entry which is preliminary data.</text>
</comment>
<dbReference type="PANTHER" id="PTHR43133:SF8">
    <property type="entry name" value="RNA POLYMERASE SIGMA FACTOR HI_1459-RELATED"/>
    <property type="match status" value="1"/>
</dbReference>
<name>A0A329TI61_9FIRM</name>
<evidence type="ECO:0000256" key="3">
    <source>
        <dbReference type="ARBA" id="ARBA00023082"/>
    </source>
</evidence>
<dbReference type="InterPro" id="IPR014284">
    <property type="entry name" value="RNA_pol_sigma-70_dom"/>
</dbReference>
<keyword evidence="5" id="KW-0804">Transcription</keyword>
<gene>
    <name evidence="8" type="ORF">C4N25_09110</name>
</gene>
<evidence type="ECO:0000313" key="9">
    <source>
        <dbReference type="Proteomes" id="UP000251634"/>
    </source>
</evidence>
<dbReference type="InterPro" id="IPR013249">
    <property type="entry name" value="RNA_pol_sigma70_r4_t2"/>
</dbReference>
<dbReference type="AlphaFoldDB" id="A0A329TI61"/>
<dbReference type="InterPro" id="IPR013324">
    <property type="entry name" value="RNA_pol_sigma_r3/r4-like"/>
</dbReference>
<evidence type="ECO:0000313" key="8">
    <source>
        <dbReference type="EMBL" id="RAW49125.1"/>
    </source>
</evidence>
<dbReference type="InterPro" id="IPR007627">
    <property type="entry name" value="RNA_pol_sigma70_r2"/>
</dbReference>
<dbReference type="PANTHER" id="PTHR43133">
    <property type="entry name" value="RNA POLYMERASE ECF-TYPE SIGMA FACTO"/>
    <property type="match status" value="1"/>
</dbReference>
<dbReference type="Pfam" id="PF08281">
    <property type="entry name" value="Sigma70_r4_2"/>
    <property type="match status" value="1"/>
</dbReference>
<comment type="similarity">
    <text evidence="1">Belongs to the sigma-70 factor family. ECF subfamily.</text>
</comment>
<organism evidence="8 9">
    <name type="scientific">Faecalibacterium prausnitzii</name>
    <dbReference type="NCBI Taxonomy" id="853"/>
    <lineage>
        <taxon>Bacteria</taxon>
        <taxon>Bacillati</taxon>
        <taxon>Bacillota</taxon>
        <taxon>Clostridia</taxon>
        <taxon>Eubacteriales</taxon>
        <taxon>Oscillospiraceae</taxon>
        <taxon>Faecalibacterium</taxon>
    </lineage>
</organism>
<dbReference type="RefSeq" id="WP_112115804.1">
    <property type="nucleotide sequence ID" value="NZ_DAWEON010000005.1"/>
</dbReference>